<name>A0A8R7TFK8_TRIUA</name>
<reference evidence="2" key="3">
    <citation type="submission" date="2022-06" db="UniProtKB">
        <authorList>
            <consortium name="EnsemblPlants"/>
        </authorList>
    </citation>
    <scope>IDENTIFICATION</scope>
</reference>
<evidence type="ECO:0000313" key="2">
    <source>
        <dbReference type="EnsemblPlants" id="TuG1812G0200002171.01.T01.cds251392"/>
    </source>
</evidence>
<dbReference type="AlphaFoldDB" id="A0A8R7TFK8"/>
<feature type="region of interest" description="Disordered" evidence="1">
    <location>
        <begin position="1"/>
        <end position="23"/>
    </location>
</feature>
<reference evidence="2" key="2">
    <citation type="submission" date="2018-03" db="EMBL/GenBank/DDBJ databases">
        <title>The Triticum urartu genome reveals the dynamic nature of wheat genome evolution.</title>
        <authorList>
            <person name="Ling H."/>
            <person name="Ma B."/>
            <person name="Shi X."/>
            <person name="Liu H."/>
            <person name="Dong L."/>
            <person name="Sun H."/>
            <person name="Cao Y."/>
            <person name="Gao Q."/>
            <person name="Zheng S."/>
            <person name="Li Y."/>
            <person name="Yu Y."/>
            <person name="Du H."/>
            <person name="Qi M."/>
            <person name="Li Y."/>
            <person name="Yu H."/>
            <person name="Cui Y."/>
            <person name="Wang N."/>
            <person name="Chen C."/>
            <person name="Wu H."/>
            <person name="Zhao Y."/>
            <person name="Zhang J."/>
            <person name="Li Y."/>
            <person name="Zhou W."/>
            <person name="Zhang B."/>
            <person name="Hu W."/>
            <person name="Eijk M."/>
            <person name="Tang J."/>
            <person name="Witsenboer H."/>
            <person name="Zhao S."/>
            <person name="Li Z."/>
            <person name="Zhang A."/>
            <person name="Wang D."/>
            <person name="Liang C."/>
        </authorList>
    </citation>
    <scope>NUCLEOTIDE SEQUENCE [LARGE SCALE GENOMIC DNA]</scope>
    <source>
        <strain evidence="2">cv. G1812</strain>
    </source>
</reference>
<dbReference type="Gramene" id="TuG1812G0200002171.01.T01">
    <property type="protein sequence ID" value="TuG1812G0200002171.01.T01.cds251392"/>
    <property type="gene ID" value="TuG1812G0200002171.01"/>
</dbReference>
<keyword evidence="3" id="KW-1185">Reference proteome</keyword>
<feature type="compositionally biased region" description="Basic residues" evidence="1">
    <location>
        <begin position="1"/>
        <end position="10"/>
    </location>
</feature>
<reference evidence="3" key="1">
    <citation type="journal article" date="2013" name="Nature">
        <title>Draft genome of the wheat A-genome progenitor Triticum urartu.</title>
        <authorList>
            <person name="Ling H.Q."/>
            <person name="Zhao S."/>
            <person name="Liu D."/>
            <person name="Wang J."/>
            <person name="Sun H."/>
            <person name="Zhang C."/>
            <person name="Fan H."/>
            <person name="Li D."/>
            <person name="Dong L."/>
            <person name="Tao Y."/>
            <person name="Gao C."/>
            <person name="Wu H."/>
            <person name="Li Y."/>
            <person name="Cui Y."/>
            <person name="Guo X."/>
            <person name="Zheng S."/>
            <person name="Wang B."/>
            <person name="Yu K."/>
            <person name="Liang Q."/>
            <person name="Yang W."/>
            <person name="Lou X."/>
            <person name="Chen J."/>
            <person name="Feng M."/>
            <person name="Jian J."/>
            <person name="Zhang X."/>
            <person name="Luo G."/>
            <person name="Jiang Y."/>
            <person name="Liu J."/>
            <person name="Wang Z."/>
            <person name="Sha Y."/>
            <person name="Zhang B."/>
            <person name="Wu H."/>
            <person name="Tang D."/>
            <person name="Shen Q."/>
            <person name="Xue P."/>
            <person name="Zou S."/>
            <person name="Wang X."/>
            <person name="Liu X."/>
            <person name="Wang F."/>
            <person name="Yang Y."/>
            <person name="An X."/>
            <person name="Dong Z."/>
            <person name="Zhang K."/>
            <person name="Zhang X."/>
            <person name="Luo M.C."/>
            <person name="Dvorak J."/>
            <person name="Tong Y."/>
            <person name="Wang J."/>
            <person name="Yang H."/>
            <person name="Li Z."/>
            <person name="Wang D."/>
            <person name="Zhang A."/>
            <person name="Wang J."/>
        </authorList>
    </citation>
    <scope>NUCLEOTIDE SEQUENCE</scope>
    <source>
        <strain evidence="3">cv. G1812</strain>
    </source>
</reference>
<dbReference type="Proteomes" id="UP000015106">
    <property type="component" value="Chromosome 2"/>
</dbReference>
<sequence length="38" mass="4562">MLRKHLKRNGHQQPSDDSTYALSLELPKRKMQPYYYPA</sequence>
<protein>
    <submittedName>
        <fullName evidence="2">Uncharacterized protein</fullName>
    </submittedName>
</protein>
<feature type="compositionally biased region" description="Polar residues" evidence="1">
    <location>
        <begin position="11"/>
        <end position="21"/>
    </location>
</feature>
<accession>A0A8R7TFK8</accession>
<evidence type="ECO:0000313" key="3">
    <source>
        <dbReference type="Proteomes" id="UP000015106"/>
    </source>
</evidence>
<dbReference type="EnsemblPlants" id="TuG1812G0200002171.01.T01">
    <property type="protein sequence ID" value="TuG1812G0200002171.01.T01.cds251392"/>
    <property type="gene ID" value="TuG1812G0200002171.01"/>
</dbReference>
<proteinExistence type="predicted"/>
<evidence type="ECO:0000256" key="1">
    <source>
        <dbReference type="SAM" id="MobiDB-lite"/>
    </source>
</evidence>
<organism evidence="2 3">
    <name type="scientific">Triticum urartu</name>
    <name type="common">Red wild einkorn</name>
    <name type="synonym">Crithodium urartu</name>
    <dbReference type="NCBI Taxonomy" id="4572"/>
    <lineage>
        <taxon>Eukaryota</taxon>
        <taxon>Viridiplantae</taxon>
        <taxon>Streptophyta</taxon>
        <taxon>Embryophyta</taxon>
        <taxon>Tracheophyta</taxon>
        <taxon>Spermatophyta</taxon>
        <taxon>Magnoliopsida</taxon>
        <taxon>Liliopsida</taxon>
        <taxon>Poales</taxon>
        <taxon>Poaceae</taxon>
        <taxon>BOP clade</taxon>
        <taxon>Pooideae</taxon>
        <taxon>Triticodae</taxon>
        <taxon>Triticeae</taxon>
        <taxon>Triticinae</taxon>
        <taxon>Triticum</taxon>
    </lineage>
</organism>